<name>C7Q2T3_CATAD</name>
<evidence type="ECO:0000313" key="1">
    <source>
        <dbReference type="EMBL" id="ACU71825.1"/>
    </source>
</evidence>
<accession>C7Q2T3</accession>
<protein>
    <submittedName>
        <fullName evidence="1">Uncharacterized protein</fullName>
    </submittedName>
</protein>
<dbReference type="EMBL" id="CP001700">
    <property type="protein sequence ID" value="ACU71825.1"/>
    <property type="molecule type" value="Genomic_DNA"/>
</dbReference>
<dbReference type="SUPFAM" id="SSF82544">
    <property type="entry name" value="GckA/TtuD-like"/>
    <property type="match status" value="1"/>
</dbReference>
<gene>
    <name evidence="1" type="ordered locus">Caci_2916</name>
</gene>
<keyword evidence="2" id="KW-1185">Reference proteome</keyword>
<sequence>MTRTKNTIRADENRPSAAILESAREARRLAAGSGASATATLIVSGSYSNCGFCGAHAFSHQETHETVAGYGPALPGRGARFTAITSDRIHIDDELGQRLAQMRPDLPVVDWLNRGVDMPDAVTISAGTAVPARSCPKCGSDDTAMNYCDGCRLRPYSAYDGNHLDNKCADGDTEHFHRSCGRCRYQWRTDDVINAREVCKR</sequence>
<organism evidence="1 2">
    <name type="scientific">Catenulispora acidiphila (strain DSM 44928 / JCM 14897 / NBRC 102108 / NRRL B-24433 / ID139908)</name>
    <dbReference type="NCBI Taxonomy" id="479433"/>
    <lineage>
        <taxon>Bacteria</taxon>
        <taxon>Bacillati</taxon>
        <taxon>Actinomycetota</taxon>
        <taxon>Actinomycetes</taxon>
        <taxon>Catenulisporales</taxon>
        <taxon>Catenulisporaceae</taxon>
        <taxon>Catenulispora</taxon>
    </lineage>
</organism>
<dbReference type="AlphaFoldDB" id="C7Q2T3"/>
<evidence type="ECO:0000313" key="2">
    <source>
        <dbReference type="Proteomes" id="UP000000851"/>
    </source>
</evidence>
<reference evidence="1 2" key="1">
    <citation type="journal article" date="2009" name="Stand. Genomic Sci.">
        <title>Complete genome sequence of Catenulispora acidiphila type strain (ID 139908).</title>
        <authorList>
            <person name="Copeland A."/>
            <person name="Lapidus A."/>
            <person name="Glavina Del Rio T."/>
            <person name="Nolan M."/>
            <person name="Lucas S."/>
            <person name="Chen F."/>
            <person name="Tice H."/>
            <person name="Cheng J.F."/>
            <person name="Bruce D."/>
            <person name="Goodwin L."/>
            <person name="Pitluck S."/>
            <person name="Mikhailova N."/>
            <person name="Pati A."/>
            <person name="Ivanova N."/>
            <person name="Mavromatis K."/>
            <person name="Chen A."/>
            <person name="Palaniappan K."/>
            <person name="Chain P."/>
            <person name="Land M."/>
            <person name="Hauser L."/>
            <person name="Chang Y.J."/>
            <person name="Jeffries C.D."/>
            <person name="Chertkov O."/>
            <person name="Brettin T."/>
            <person name="Detter J.C."/>
            <person name="Han C."/>
            <person name="Ali Z."/>
            <person name="Tindall B.J."/>
            <person name="Goker M."/>
            <person name="Bristow J."/>
            <person name="Eisen J.A."/>
            <person name="Markowitz V."/>
            <person name="Hugenholtz P."/>
            <person name="Kyrpides N.C."/>
            <person name="Klenk H.P."/>
        </authorList>
    </citation>
    <scope>NUCLEOTIDE SEQUENCE [LARGE SCALE GENOMIC DNA]</scope>
    <source>
        <strain evidence="2">DSM 44928 / JCM 14897 / NBRC 102108 / NRRL B-24433 / ID139908</strain>
    </source>
</reference>
<dbReference type="HOGENOM" id="CLU_1358413_0_0_11"/>
<dbReference type="Proteomes" id="UP000000851">
    <property type="component" value="Chromosome"/>
</dbReference>
<proteinExistence type="predicted"/>
<dbReference type="STRING" id="479433.Caci_2916"/>
<dbReference type="InParanoid" id="C7Q2T3"/>
<dbReference type="RefSeq" id="WP_012787118.1">
    <property type="nucleotide sequence ID" value="NC_013131.1"/>
</dbReference>
<dbReference type="KEGG" id="cai:Caci_2916"/>